<accession>A0A7U4QLE6</accession>
<keyword evidence="2" id="KW-1185">Reference proteome</keyword>
<evidence type="ECO:0000313" key="2">
    <source>
        <dbReference type="Proteomes" id="UP000070560"/>
    </source>
</evidence>
<dbReference type="RefSeq" id="WP_066063981.1">
    <property type="nucleotide sequence ID" value="NZ_CP013015.1"/>
</dbReference>
<keyword evidence="1" id="KW-0167">Capsid protein</keyword>
<gene>
    <name evidence="1" type="ORF">HS1_001716</name>
</gene>
<dbReference type="KEGG" id="daw:HS1_001716"/>
<name>A0A7U4QLE6_DESA2</name>
<dbReference type="EMBL" id="CP013015">
    <property type="protein sequence ID" value="AMM41510.1"/>
    <property type="molecule type" value="Genomic_DNA"/>
</dbReference>
<organism evidence="1 2">
    <name type="scientific">Desulfofervidus auxilii</name>
    <dbReference type="NCBI Taxonomy" id="1621989"/>
    <lineage>
        <taxon>Bacteria</taxon>
        <taxon>Pseudomonadati</taxon>
        <taxon>Thermodesulfobacteriota</taxon>
        <taxon>Candidatus Desulfofervidia</taxon>
        <taxon>Candidatus Desulfofervidales</taxon>
        <taxon>Candidatus Desulfofervidaceae</taxon>
        <taxon>Candidatus Desulfofervidus</taxon>
    </lineage>
</organism>
<evidence type="ECO:0000313" key="1">
    <source>
        <dbReference type="EMBL" id="AMM41510.1"/>
    </source>
</evidence>
<dbReference type="OrthoDB" id="8774234at2"/>
<reference evidence="1 2" key="1">
    <citation type="submission" date="2015-10" db="EMBL/GenBank/DDBJ databases">
        <title>Candidatus Desulfofervidus auxilii, a hydrogenotrophic sulfate-reducing bacterium involved in the thermophilic anaerobic oxidation of methane.</title>
        <authorList>
            <person name="Krukenberg V."/>
            <person name="Richter M."/>
            <person name="Wegener G."/>
        </authorList>
    </citation>
    <scope>NUCLEOTIDE SEQUENCE [LARGE SCALE GENOMIC DNA]</scope>
    <source>
        <strain evidence="1 2">HS1</strain>
    </source>
</reference>
<protein>
    <submittedName>
        <fullName evidence="1">Spore coat protein H</fullName>
    </submittedName>
</protein>
<dbReference type="Proteomes" id="UP000070560">
    <property type="component" value="Chromosome"/>
</dbReference>
<sequence length="419" mass="46921">MSRHIIIISIIFFGLLGWQNIVFPQTPISDIKVNGLDEPTTLNQSDALTITVSLNNNQITDNADWWLAADTPFGLYFFTFYGWTTDWAPAHQGPLFHLAPFEVLNMPVSGFPAGRYTIYFGVDTNMDGDVTWDSLYVDSVVANIVSGEASGYMNSVERMAKALFDTTYKNLKASETMSFLPFSPMIGTTSKMSSKFANYTYTYGCVRVEIEDRSGTIYYDECYGLDGSIHFTYDFSGSTYVLHYNYDLTCSYYGGSCDITGLVTMTVSYEGADYTISIDYGDSFYVCGQPISGSCLITYNETTGKYTYSYDFGEYTGYYNGQTVRCDWNNDFTYDGQYVNGSGTYADADFTLSYEVADLCYDEQGIPTGGIILGNFTYIEKDITFKIEITSYSDGVATYSIIIWENGEKTYSKTGQYPA</sequence>
<keyword evidence="1" id="KW-0946">Virion</keyword>
<proteinExistence type="predicted"/>
<dbReference type="AlphaFoldDB" id="A0A7U4QLE6"/>